<dbReference type="EC" id="1.-.-.-" evidence="2"/>
<evidence type="ECO:0000313" key="3">
    <source>
        <dbReference type="Proteomes" id="UP001597023"/>
    </source>
</evidence>
<dbReference type="InterPro" id="IPR052733">
    <property type="entry name" value="Chloroplast_QOR"/>
</dbReference>
<dbReference type="InterPro" id="IPR036291">
    <property type="entry name" value="NAD(P)-bd_dom_sf"/>
</dbReference>
<dbReference type="EMBL" id="JBHTEB010000001">
    <property type="protein sequence ID" value="MFD0312828.1"/>
    <property type="molecule type" value="Genomic_DNA"/>
</dbReference>
<dbReference type="PANTHER" id="PTHR44013:SF1">
    <property type="entry name" value="ZINC-TYPE ALCOHOL DEHYDROGENASE-LIKE PROTEIN C16A3.02C"/>
    <property type="match status" value="1"/>
</dbReference>
<proteinExistence type="predicted"/>
<dbReference type="InterPro" id="IPR013154">
    <property type="entry name" value="ADH-like_N"/>
</dbReference>
<dbReference type="SUPFAM" id="SSF50129">
    <property type="entry name" value="GroES-like"/>
    <property type="match status" value="1"/>
</dbReference>
<reference evidence="3" key="1">
    <citation type="journal article" date="2019" name="Int. J. Syst. Evol. Microbiol.">
        <title>The Global Catalogue of Microorganisms (GCM) 10K type strain sequencing project: providing services to taxonomists for standard genome sequencing and annotation.</title>
        <authorList>
            <consortium name="The Broad Institute Genomics Platform"/>
            <consortium name="The Broad Institute Genome Sequencing Center for Infectious Disease"/>
            <person name="Wu L."/>
            <person name="Ma J."/>
        </authorList>
    </citation>
    <scope>NUCLEOTIDE SEQUENCE [LARGE SCALE GENOMIC DNA]</scope>
    <source>
        <strain evidence="3">CGMCC 4.7400</strain>
    </source>
</reference>
<evidence type="ECO:0000313" key="2">
    <source>
        <dbReference type="EMBL" id="MFD0312828.1"/>
    </source>
</evidence>
<dbReference type="PANTHER" id="PTHR44013">
    <property type="entry name" value="ZINC-TYPE ALCOHOL DEHYDROGENASE-LIKE PROTEIN C16A3.02C"/>
    <property type="match status" value="1"/>
</dbReference>
<dbReference type="InterPro" id="IPR011032">
    <property type="entry name" value="GroES-like_sf"/>
</dbReference>
<keyword evidence="3" id="KW-1185">Reference proteome</keyword>
<protein>
    <submittedName>
        <fullName evidence="2">NADP-dependent oxidoreductase</fullName>
        <ecNumber evidence="2">1.-.-.-</ecNumber>
    </submittedName>
</protein>
<evidence type="ECO:0000259" key="1">
    <source>
        <dbReference type="SMART" id="SM00829"/>
    </source>
</evidence>
<comment type="caution">
    <text evidence="2">The sequence shown here is derived from an EMBL/GenBank/DDBJ whole genome shotgun (WGS) entry which is preliminary data.</text>
</comment>
<feature type="domain" description="Enoyl reductase (ER)" evidence="1">
    <location>
        <begin position="11"/>
        <end position="303"/>
    </location>
</feature>
<dbReference type="Proteomes" id="UP001597023">
    <property type="component" value="Unassembled WGS sequence"/>
</dbReference>
<accession>A0ABW2W3V8</accession>
<gene>
    <name evidence="2" type="ORF">ACFQZ6_00995</name>
</gene>
<dbReference type="Pfam" id="PF08240">
    <property type="entry name" value="ADH_N"/>
    <property type="match status" value="1"/>
</dbReference>
<dbReference type="Pfam" id="PF13602">
    <property type="entry name" value="ADH_zinc_N_2"/>
    <property type="match status" value="1"/>
</dbReference>
<dbReference type="GO" id="GO:0016491">
    <property type="term" value="F:oxidoreductase activity"/>
    <property type="evidence" value="ECO:0007669"/>
    <property type="project" value="UniProtKB-KW"/>
</dbReference>
<dbReference type="SMART" id="SM00829">
    <property type="entry name" value="PKS_ER"/>
    <property type="match status" value="1"/>
</dbReference>
<sequence>MPRAVKFSRYGGPEVLEIVQVPRPTPGPGEVLVRVVVAPVNPGEAGIRQGVFADIWPASFPEGQGNDFAGWVAALGEGVVGFAVGDEVIGYLPRAAQADYVVSPANLLAAKPTEVSWEMAAPLSAVGVTAWAAVNAVDVGATDTVVVSAAAGGVGSLAAQLARLRGATVIGTAGPHNADFLRSLGVVPVQHGPGLVDRLRAAAPGGIDAFIDTFGQGNVAAAIALGVAPARVNTIADGRAVARYGVHSQAQEDAFSPRLVAELATLVAEKRLTVPISAVYPLEQVQDAYRQVQQRHTRGKIVLSLVPEEDRAALAARLRADAAPSTASGGSEPVLGSG</sequence>
<name>A0ABW2W3V8_9ACTN</name>
<keyword evidence="2" id="KW-0560">Oxidoreductase</keyword>
<dbReference type="InterPro" id="IPR020843">
    <property type="entry name" value="ER"/>
</dbReference>
<dbReference type="CDD" id="cd05289">
    <property type="entry name" value="MDR_like_2"/>
    <property type="match status" value="1"/>
</dbReference>
<organism evidence="2 3">
    <name type="scientific">Streptomyces flavalbus</name>
    <dbReference type="NCBI Taxonomy" id="2665155"/>
    <lineage>
        <taxon>Bacteria</taxon>
        <taxon>Bacillati</taxon>
        <taxon>Actinomycetota</taxon>
        <taxon>Actinomycetes</taxon>
        <taxon>Kitasatosporales</taxon>
        <taxon>Streptomycetaceae</taxon>
        <taxon>Streptomyces</taxon>
    </lineage>
</organism>
<dbReference type="SUPFAM" id="SSF51735">
    <property type="entry name" value="NAD(P)-binding Rossmann-fold domains"/>
    <property type="match status" value="1"/>
</dbReference>
<dbReference type="Gene3D" id="3.40.50.720">
    <property type="entry name" value="NAD(P)-binding Rossmann-like Domain"/>
    <property type="match status" value="1"/>
</dbReference>
<dbReference type="RefSeq" id="WP_381604411.1">
    <property type="nucleotide sequence ID" value="NZ_JBHTEB010000001.1"/>
</dbReference>
<dbReference type="Gene3D" id="3.90.180.10">
    <property type="entry name" value="Medium-chain alcohol dehydrogenases, catalytic domain"/>
    <property type="match status" value="1"/>
</dbReference>